<proteinExistence type="predicted"/>
<dbReference type="Pfam" id="PF10145">
    <property type="entry name" value="PhageMin_Tail"/>
    <property type="match status" value="1"/>
</dbReference>
<comment type="caution">
    <text evidence="4">The sequence shown here is derived from an EMBL/GenBank/DDBJ whole genome shotgun (WGS) entry which is preliminary data.</text>
</comment>
<gene>
    <name evidence="4" type="ORF">DYI37_11390</name>
</gene>
<keyword evidence="2" id="KW-0472">Membrane</keyword>
<feature type="transmembrane region" description="Helical" evidence="2">
    <location>
        <begin position="419"/>
        <end position="448"/>
    </location>
</feature>
<reference evidence="4 5" key="1">
    <citation type="submission" date="2018-08" db="EMBL/GenBank/DDBJ databases">
        <title>Fulvimarina sp. 85, whole genome shotgun sequence.</title>
        <authorList>
            <person name="Tuo L."/>
        </authorList>
    </citation>
    <scope>NUCLEOTIDE SEQUENCE [LARGE SCALE GENOMIC DNA]</scope>
    <source>
        <strain evidence="4 5">85</strain>
    </source>
</reference>
<evidence type="ECO:0000313" key="5">
    <source>
        <dbReference type="Proteomes" id="UP000264310"/>
    </source>
</evidence>
<accession>A0A371X312</accession>
<keyword evidence="2" id="KW-0812">Transmembrane</keyword>
<dbReference type="EMBL" id="QURL01000004">
    <property type="protein sequence ID" value="RFC63602.1"/>
    <property type="molecule type" value="Genomic_DNA"/>
</dbReference>
<feature type="transmembrane region" description="Helical" evidence="2">
    <location>
        <begin position="454"/>
        <end position="480"/>
    </location>
</feature>
<evidence type="ECO:0000259" key="3">
    <source>
        <dbReference type="Pfam" id="PF10145"/>
    </source>
</evidence>
<evidence type="ECO:0000256" key="1">
    <source>
        <dbReference type="SAM" id="MobiDB-lite"/>
    </source>
</evidence>
<name>A0A371X312_9HYPH</name>
<dbReference type="Proteomes" id="UP000264310">
    <property type="component" value="Unassembled WGS sequence"/>
</dbReference>
<evidence type="ECO:0000313" key="4">
    <source>
        <dbReference type="EMBL" id="RFC63602.1"/>
    </source>
</evidence>
<keyword evidence="5" id="KW-1185">Reference proteome</keyword>
<protein>
    <recommendedName>
        <fullName evidence="3">Phage tail tape measure protein domain-containing protein</fullName>
    </recommendedName>
</protein>
<organism evidence="4 5">
    <name type="scientific">Fulvimarina endophytica</name>
    <dbReference type="NCBI Taxonomy" id="2293836"/>
    <lineage>
        <taxon>Bacteria</taxon>
        <taxon>Pseudomonadati</taxon>
        <taxon>Pseudomonadota</taxon>
        <taxon>Alphaproteobacteria</taxon>
        <taxon>Hyphomicrobiales</taxon>
        <taxon>Aurantimonadaceae</taxon>
        <taxon>Fulvimarina</taxon>
    </lineage>
</organism>
<feature type="domain" description="Phage tail tape measure protein" evidence="3">
    <location>
        <begin position="95"/>
        <end position="259"/>
    </location>
</feature>
<sequence>MWSDMARSMNLDVLVRLRDRMSGPMRRLRSNIQSLSNVGRQIGFVGTAIAAISFIAPIREAAAFEQQLLDIAGTAELTGKAAFDFARTAGRQYEDLALKIGQTSDIIAQGAGGMIAAGVDEGVINRNIETIGKAATAANAEMSDMTAVATSLLKTLNVPETALEGSIASLVVAGKEGAFELKDMARYFPQLTSQMRKFGVTGREAVDFLGPALQIAKTGAADPSVAANNLNNFLSKALAPVTQKAFKSMGVDIQAVMLDAATKGINPIEAMIQKVGVLTGVSEKTIGTYMRRAEAQGMKGADALGYVREQLEAIGAAGSVGELFGDQQVLDFIVPFLASVDEYKRIKGAVSSATGEVIDGDYETQMAGLNRQLTIFGEIGTQAVRIVGFAFGTWLPGINQRLMSMLASIRALDASTGGWVTQALVAAGGAVLLTGAIGALGLALPIVIAGLSALASLAAVAIGPIGLIIGAIALGAAHVAQHWDRYGPRLMRMWDRTRRGFQTFSRTVLDNGRSLMRSGRELYDRYGPAVRAGIGRSWELARRTAVAAWSAMPDFSVITARLTSFETIRTAGLDALSGALERLRGSRDFALAFFDDFTRGFSTSFAGIDVSGADLVSGALRRMSAVLEMLQGVGQGAVDRLSVMLETVKRFFAGFGGEAGAMGEGLGEAVRDITALASSIGGLIDDILAIGNLDLGIDWKALFGDAAEGIGAFIGREIAQFGKDVASAARELTALVEAARSAVAQIVAFFAGLSDRIMSAIGPIDFFDRFRDPVPAVLAWFSGLPRRIGEAIGSINLSGLIDWPSLTAGMGEPLAWNDLLPGSIVETATDIGAAVKMVSDAVRSLFDLVTGIVMDWTAIFPSGVVGAASAIAGAISAVTGALNALAERITSMPSLGNLGGAFGGGLPSGGALDMPQSPGSMIGNMAKPPAANSNAKPPANANAPAGAPSPERQSSAAPLPATKLTRQYAAAQPPSRADVSGTIRIAVEGPGKVTSAESSNSRIAMAPSRGRRSNVA</sequence>
<dbReference type="AlphaFoldDB" id="A0A371X312"/>
<dbReference type="InterPro" id="IPR010090">
    <property type="entry name" value="Phage_tape_meas"/>
</dbReference>
<feature type="compositionally biased region" description="Low complexity" evidence="1">
    <location>
        <begin position="926"/>
        <end position="950"/>
    </location>
</feature>
<evidence type="ECO:0000256" key="2">
    <source>
        <dbReference type="SAM" id="Phobius"/>
    </source>
</evidence>
<feature type="region of interest" description="Disordered" evidence="1">
    <location>
        <begin position="909"/>
        <end position="1016"/>
    </location>
</feature>
<keyword evidence="2" id="KW-1133">Transmembrane helix</keyword>